<dbReference type="InterPro" id="IPR011444">
    <property type="entry name" value="DUF1549"/>
</dbReference>
<dbReference type="PANTHER" id="PTHR35889:SF3">
    <property type="entry name" value="F-BOX DOMAIN-CONTAINING PROTEIN"/>
    <property type="match status" value="1"/>
</dbReference>
<reference evidence="4" key="1">
    <citation type="submission" date="2021-05" db="EMBL/GenBank/DDBJ databases">
        <title>Complete genome sequence of the cellulolytic planctomycete Telmatocola sphagniphila SP2T and characterization of the first cellulase from planctomycetes.</title>
        <authorList>
            <person name="Rakitin A.L."/>
            <person name="Beletsky A.V."/>
            <person name="Naumoff D.G."/>
            <person name="Kulichevskaya I.S."/>
            <person name="Mardanov A.V."/>
            <person name="Ravin N.V."/>
            <person name="Dedysh S.N."/>
        </authorList>
    </citation>
    <scope>NUCLEOTIDE SEQUENCE</scope>
    <source>
        <strain evidence="4">SP2T</strain>
    </source>
</reference>
<gene>
    <name evidence="4" type="ORF">KIH39_04215</name>
</gene>
<evidence type="ECO:0000313" key="4">
    <source>
        <dbReference type="EMBL" id="QVL33128.1"/>
    </source>
</evidence>
<evidence type="ECO:0000256" key="1">
    <source>
        <dbReference type="SAM" id="SignalP"/>
    </source>
</evidence>
<dbReference type="AlphaFoldDB" id="A0A8E6EYX0"/>
<dbReference type="Pfam" id="PF07583">
    <property type="entry name" value="PSCyt2"/>
    <property type="match status" value="1"/>
</dbReference>
<evidence type="ECO:0000259" key="2">
    <source>
        <dbReference type="Pfam" id="PF07583"/>
    </source>
</evidence>
<protein>
    <submittedName>
        <fullName evidence="4">DUF1549 domain-containing protein</fullName>
    </submittedName>
</protein>
<dbReference type="PANTHER" id="PTHR35889">
    <property type="entry name" value="CYCLOINULO-OLIGOSACCHARIDE FRUCTANOTRANSFERASE-RELATED"/>
    <property type="match status" value="1"/>
</dbReference>
<dbReference type="InterPro" id="IPR022655">
    <property type="entry name" value="DUF1553"/>
</dbReference>
<evidence type="ECO:0000313" key="5">
    <source>
        <dbReference type="Proteomes" id="UP000676194"/>
    </source>
</evidence>
<dbReference type="Proteomes" id="UP000676194">
    <property type="component" value="Chromosome"/>
</dbReference>
<dbReference type="EMBL" id="CP074694">
    <property type="protein sequence ID" value="QVL33128.1"/>
    <property type="molecule type" value="Genomic_DNA"/>
</dbReference>
<feature type="domain" description="DUF1553" evidence="3">
    <location>
        <begin position="330"/>
        <end position="449"/>
    </location>
</feature>
<organism evidence="4 5">
    <name type="scientific">Telmatocola sphagniphila</name>
    <dbReference type="NCBI Taxonomy" id="1123043"/>
    <lineage>
        <taxon>Bacteria</taxon>
        <taxon>Pseudomonadati</taxon>
        <taxon>Planctomycetota</taxon>
        <taxon>Planctomycetia</taxon>
        <taxon>Gemmatales</taxon>
        <taxon>Gemmataceae</taxon>
    </lineage>
</organism>
<keyword evidence="5" id="KW-1185">Reference proteome</keyword>
<evidence type="ECO:0000259" key="3">
    <source>
        <dbReference type="Pfam" id="PF07587"/>
    </source>
</evidence>
<dbReference type="RefSeq" id="WP_213498018.1">
    <property type="nucleotide sequence ID" value="NZ_CP074694.1"/>
</dbReference>
<sequence length="600" mass="68154">MIRRWLKPLICGLAVVWGSTGFAGKAHAQKNDQSHMIDELLKKSWEANDLKPSERCNDYTFVRRAFIDLIGRIPSSDEVRDFINDSSTNKRQKLVKRLLNAKEYPLKVDGKDTKVAYNEAYAQHWSNIWTIWLMTRGGLMERYHEGLKFWLETEILSNTPYDKMVYKLITATGKSTENGAVNFILSHMGEASPADKKISDGPFEMVPLTSRVTKIFLGIQTQCTQCHDHPFNPEWGQENFWGVNAFFRQVSRDKTPTPKTANAKKDGYVPVTISDDASANKSGTVYYEKRSGVLVSTKPVFLPDLSELDKDKADRKEKMMTSETQAKSRRELAAEFVIGHDNFAKAYVNRIWAQLFGRGLNETAAFDDFGNHNKVVHAELLDKLAAAFKTYGYDTKLLLEWICCSDAYSLSYVANEKNKSADKEAYFSRMLLKAMSPEVLFESLMEATKAGAGVRRDELRDRRQIWQQKLVNNFGDDEGNEVSFNGTIVQALLMMNGDEINKALNSKGASVIERAIARHKVNDQEIIKELYYSALSRPMSTAANIPVLDKKTGKPTGSFTSESKFVMEALLEAKKTNKLKEFYNDLFWSLLNTNEFILNH</sequence>
<dbReference type="Pfam" id="PF07587">
    <property type="entry name" value="PSD1"/>
    <property type="match status" value="1"/>
</dbReference>
<feature type="domain" description="DUF1549" evidence="2">
    <location>
        <begin position="37"/>
        <end position="251"/>
    </location>
</feature>
<dbReference type="KEGG" id="tsph:KIH39_04215"/>
<name>A0A8E6EYX0_9BACT</name>
<feature type="chain" id="PRO_5034217051" evidence="1">
    <location>
        <begin position="29"/>
        <end position="600"/>
    </location>
</feature>
<accession>A0A8E6EYX0</accession>
<keyword evidence="1" id="KW-0732">Signal</keyword>
<feature type="signal peptide" evidence="1">
    <location>
        <begin position="1"/>
        <end position="28"/>
    </location>
</feature>
<proteinExistence type="predicted"/>